<accession>A0A927PZB4</accession>
<dbReference type="AlphaFoldDB" id="A0A927PZB4"/>
<reference evidence="1" key="1">
    <citation type="submission" date="2020-09" db="EMBL/GenBank/DDBJ databases">
        <title>Nocardioides sp. strain MJB4 16S ribosomal RNA gene Genome sequencing and assembly.</title>
        <authorList>
            <person name="Kim I."/>
        </authorList>
    </citation>
    <scope>NUCLEOTIDE SEQUENCE</scope>
    <source>
        <strain evidence="1">MJB4</strain>
    </source>
</reference>
<evidence type="ECO:0000313" key="1">
    <source>
        <dbReference type="EMBL" id="MBD8869893.1"/>
    </source>
</evidence>
<evidence type="ECO:0000313" key="2">
    <source>
        <dbReference type="Proteomes" id="UP000616839"/>
    </source>
</evidence>
<dbReference type="Proteomes" id="UP000616839">
    <property type="component" value="Unassembled WGS sequence"/>
</dbReference>
<sequence>MQDAEPTQRDQVLTALRRIAEGDRRAYEALAWLLMPGAARVAGRITRLADEIDEVVAGQLWVQICGHDPADDRYVAKKILDRVYRESMAELGVGDLAKRRDEAWAMTVLVDAFDESLPAGPADDEVARREVLADLLQRGIDSGKLAENDRDLLLDLAHAAEQIDAPGRRGRGGLMTPAVTQLVEEAHGMSSRSIRRHAAGAIKAMRQEAERGHLAM</sequence>
<gene>
    <name evidence="1" type="ORF">IE331_09680</name>
</gene>
<protein>
    <submittedName>
        <fullName evidence="1">Uncharacterized protein</fullName>
    </submittedName>
</protein>
<comment type="caution">
    <text evidence="1">The sequence shown here is derived from an EMBL/GenBank/DDBJ whole genome shotgun (WGS) entry which is preliminary data.</text>
</comment>
<proteinExistence type="predicted"/>
<dbReference type="RefSeq" id="WP_192142885.1">
    <property type="nucleotide sequence ID" value="NZ_JACYXZ010000002.1"/>
</dbReference>
<keyword evidence="2" id="KW-1185">Reference proteome</keyword>
<name>A0A927PZB4_9ACTN</name>
<organism evidence="1 2">
    <name type="scientific">Nocardioides donggukensis</name>
    <dbReference type="NCBI Taxonomy" id="2774019"/>
    <lineage>
        <taxon>Bacteria</taxon>
        <taxon>Bacillati</taxon>
        <taxon>Actinomycetota</taxon>
        <taxon>Actinomycetes</taxon>
        <taxon>Propionibacteriales</taxon>
        <taxon>Nocardioidaceae</taxon>
        <taxon>Nocardioides</taxon>
    </lineage>
</organism>
<dbReference type="EMBL" id="JACYXZ010000002">
    <property type="protein sequence ID" value="MBD8869893.1"/>
    <property type="molecule type" value="Genomic_DNA"/>
</dbReference>